<dbReference type="RefSeq" id="WP_002694735.1">
    <property type="nucleotide sequence ID" value="NZ_AAWS01000006.1"/>
</dbReference>
<evidence type="ECO:0000256" key="6">
    <source>
        <dbReference type="ARBA" id="ARBA00023136"/>
    </source>
</evidence>
<keyword evidence="3 8" id="KW-1133">Transmembrane helix</keyword>
<keyword evidence="5" id="KW-0443">Lipid metabolism</keyword>
<evidence type="ECO:0000256" key="1">
    <source>
        <dbReference type="ARBA" id="ARBA00004127"/>
    </source>
</evidence>
<feature type="region of interest" description="Disordered" evidence="7">
    <location>
        <begin position="284"/>
        <end position="307"/>
    </location>
</feature>
<dbReference type="EMBL" id="AAWS01000006">
    <property type="protein sequence ID" value="EAY30501.1"/>
    <property type="molecule type" value="Genomic_DNA"/>
</dbReference>
<gene>
    <name evidence="10" type="ORF">M23134_03137</name>
</gene>
<dbReference type="eggNOG" id="COG3000">
    <property type="taxonomic scope" value="Bacteria"/>
</dbReference>
<evidence type="ECO:0000256" key="2">
    <source>
        <dbReference type="ARBA" id="ARBA00022692"/>
    </source>
</evidence>
<feature type="transmembrane region" description="Helical" evidence="8">
    <location>
        <begin position="12"/>
        <end position="29"/>
    </location>
</feature>
<evidence type="ECO:0000313" key="11">
    <source>
        <dbReference type="Proteomes" id="UP000004095"/>
    </source>
</evidence>
<feature type="compositionally biased region" description="Basic and acidic residues" evidence="7">
    <location>
        <begin position="296"/>
        <end position="307"/>
    </location>
</feature>
<feature type="transmembrane region" description="Helical" evidence="8">
    <location>
        <begin position="90"/>
        <end position="108"/>
    </location>
</feature>
<dbReference type="Proteomes" id="UP000004095">
    <property type="component" value="Unassembled WGS sequence"/>
</dbReference>
<evidence type="ECO:0000256" key="3">
    <source>
        <dbReference type="ARBA" id="ARBA00022989"/>
    </source>
</evidence>
<dbReference type="GO" id="GO:0016020">
    <property type="term" value="C:membrane"/>
    <property type="evidence" value="ECO:0007669"/>
    <property type="project" value="GOC"/>
</dbReference>
<dbReference type="GO" id="GO:0012505">
    <property type="term" value="C:endomembrane system"/>
    <property type="evidence" value="ECO:0007669"/>
    <property type="project" value="UniProtKB-SubCell"/>
</dbReference>
<comment type="caution">
    <text evidence="10">The sequence shown here is derived from an EMBL/GenBank/DDBJ whole genome shotgun (WGS) entry which is preliminary data.</text>
</comment>
<feature type="transmembrane region" description="Helical" evidence="8">
    <location>
        <begin position="41"/>
        <end position="70"/>
    </location>
</feature>
<dbReference type="GO" id="GO:0005506">
    <property type="term" value="F:iron ion binding"/>
    <property type="evidence" value="ECO:0007669"/>
    <property type="project" value="InterPro"/>
</dbReference>
<sequence length="307" mass="36425">MMNLEITNPLYYGVPFFFVLIISEYLLTYKHDKDHYNAKDFWSSFQVAITSGIVAIFTKTASIAVFYMLYKGFADLRVEWLGYQYIDWTIWWVWVLLILADDLCFYWYHRLSHTVRVLWAAHVVHHSSEQYNFGNAIRNGIFTLFYKSLFWLWLPILGFHPVMVVTVMGVSTIYQYWLHSSKLPKLGVMEEFMNTPKLHAVHHSRNIEYLDKNHAAIFMFWDRLFGTYKAYDDNVPAEFGVIKGPNSNKLVNIVFHEYRDLWQDVKNAKTWQDKFMYLFSPPGWSPDGSTKTTKQIQKELEQEKQLA</sequence>
<dbReference type="InterPro" id="IPR006694">
    <property type="entry name" value="Fatty_acid_hydroxylase"/>
</dbReference>
<protein>
    <submittedName>
        <fullName evidence="10">Sterol desaturase family protein</fullName>
    </submittedName>
</protein>
<name>A1ZG84_MICM2</name>
<keyword evidence="6 8" id="KW-0472">Membrane</keyword>
<dbReference type="GO" id="GO:0006643">
    <property type="term" value="P:membrane lipid metabolic process"/>
    <property type="evidence" value="ECO:0007669"/>
    <property type="project" value="TreeGrafter"/>
</dbReference>
<dbReference type="PANTHER" id="PTHR21624">
    <property type="entry name" value="STEROL DESATURASE-RELATED PROTEIN"/>
    <property type="match status" value="1"/>
</dbReference>
<evidence type="ECO:0000313" key="10">
    <source>
        <dbReference type="EMBL" id="EAY30501.1"/>
    </source>
</evidence>
<dbReference type="GO" id="GO:0008610">
    <property type="term" value="P:lipid biosynthetic process"/>
    <property type="evidence" value="ECO:0007669"/>
    <property type="project" value="InterPro"/>
</dbReference>
<proteinExistence type="predicted"/>
<dbReference type="Pfam" id="PF04116">
    <property type="entry name" value="FA_hydroxylase"/>
    <property type="match status" value="1"/>
</dbReference>
<keyword evidence="4" id="KW-0560">Oxidoreductase</keyword>
<evidence type="ECO:0000256" key="5">
    <source>
        <dbReference type="ARBA" id="ARBA00023098"/>
    </source>
</evidence>
<keyword evidence="11" id="KW-1185">Reference proteome</keyword>
<evidence type="ECO:0000256" key="7">
    <source>
        <dbReference type="SAM" id="MobiDB-lite"/>
    </source>
</evidence>
<evidence type="ECO:0000256" key="8">
    <source>
        <dbReference type="SAM" id="Phobius"/>
    </source>
</evidence>
<dbReference type="GO" id="GO:0050479">
    <property type="term" value="F:glyceryl-ether monooxygenase activity"/>
    <property type="evidence" value="ECO:0007669"/>
    <property type="project" value="TreeGrafter"/>
</dbReference>
<dbReference type="PANTHER" id="PTHR21624:SF1">
    <property type="entry name" value="ALKYLGLYCEROL MONOOXYGENASE"/>
    <property type="match status" value="1"/>
</dbReference>
<accession>A1ZG84</accession>
<evidence type="ECO:0000259" key="9">
    <source>
        <dbReference type="Pfam" id="PF04116"/>
    </source>
</evidence>
<evidence type="ECO:0000256" key="4">
    <source>
        <dbReference type="ARBA" id="ARBA00023002"/>
    </source>
</evidence>
<organism evidence="10 11">
    <name type="scientific">Microscilla marina ATCC 23134</name>
    <dbReference type="NCBI Taxonomy" id="313606"/>
    <lineage>
        <taxon>Bacteria</taxon>
        <taxon>Pseudomonadati</taxon>
        <taxon>Bacteroidota</taxon>
        <taxon>Cytophagia</taxon>
        <taxon>Cytophagales</taxon>
        <taxon>Microscillaceae</taxon>
        <taxon>Microscilla</taxon>
    </lineage>
</organism>
<keyword evidence="2 8" id="KW-0812">Transmembrane</keyword>
<dbReference type="AlphaFoldDB" id="A1ZG84"/>
<reference evidence="10 11" key="1">
    <citation type="submission" date="2007-01" db="EMBL/GenBank/DDBJ databases">
        <authorList>
            <person name="Haygood M."/>
            <person name="Podell S."/>
            <person name="Anderson C."/>
            <person name="Hopkinson B."/>
            <person name="Roe K."/>
            <person name="Barbeau K."/>
            <person name="Gaasterland T."/>
            <person name="Ferriera S."/>
            <person name="Johnson J."/>
            <person name="Kravitz S."/>
            <person name="Beeson K."/>
            <person name="Sutton G."/>
            <person name="Rogers Y.-H."/>
            <person name="Friedman R."/>
            <person name="Frazier M."/>
            <person name="Venter J.C."/>
        </authorList>
    </citation>
    <scope>NUCLEOTIDE SEQUENCE [LARGE SCALE GENOMIC DNA]</scope>
    <source>
        <strain evidence="10 11">ATCC 23134</strain>
    </source>
</reference>
<dbReference type="InterPro" id="IPR051689">
    <property type="entry name" value="Sterol_desaturase/TMEM195"/>
</dbReference>
<comment type="subcellular location">
    <subcellularLocation>
        <location evidence="1">Endomembrane system</location>
        <topology evidence="1">Multi-pass membrane protein</topology>
    </subcellularLocation>
</comment>
<feature type="domain" description="Fatty acid hydroxylase" evidence="9">
    <location>
        <begin position="94"/>
        <end position="227"/>
    </location>
</feature>
<feature type="transmembrane region" description="Helical" evidence="8">
    <location>
        <begin position="150"/>
        <end position="177"/>
    </location>
</feature>